<evidence type="ECO:0000313" key="6">
    <source>
        <dbReference type="Proteomes" id="UP000472727"/>
    </source>
</evidence>
<reference evidence="6 7" key="1">
    <citation type="submission" date="2019-06" db="EMBL/GenBank/DDBJ databases">
        <authorList>
            <person name="Palmer J.M."/>
        </authorList>
    </citation>
    <scope>NUCLEOTIDE SEQUENCE [LARGE SCALE GENOMIC DNA]</scope>
    <source>
        <strain evidence="5 6">TWF106</strain>
        <strain evidence="4 8">TWF191</strain>
        <strain evidence="3">TWF679</strain>
        <strain evidence="2 7">TWF788</strain>
    </source>
</reference>
<dbReference type="EMBL" id="WIWT01000172">
    <property type="protein sequence ID" value="KAF3197222.1"/>
    <property type="molecule type" value="Genomic_DNA"/>
</dbReference>
<evidence type="ECO:0000256" key="1">
    <source>
        <dbReference type="SAM" id="MobiDB-lite"/>
    </source>
</evidence>
<comment type="caution">
    <text evidence="4">The sequence shown here is derived from an EMBL/GenBank/DDBJ whole genome shotgun (WGS) entry which is preliminary data.</text>
</comment>
<dbReference type="EMBL" id="WIWS01000027">
    <property type="protein sequence ID" value="KAF3222033.1"/>
    <property type="molecule type" value="Genomic_DNA"/>
</dbReference>
<proteinExistence type="predicted"/>
<gene>
    <name evidence="5" type="ORF">TWF106_005811</name>
    <name evidence="4" type="ORF">TWF191_003145</name>
    <name evidence="3" type="ORF">TWF679_003467</name>
    <name evidence="2" type="ORF">TWF788_009838</name>
</gene>
<dbReference type="AlphaFoldDB" id="A0A6G1M5R5"/>
<evidence type="ECO:0000313" key="3">
    <source>
        <dbReference type="EMBL" id="KAF3197222.1"/>
    </source>
</evidence>
<accession>A0A6G1M5R5</accession>
<dbReference type="EMBL" id="JAABOE010000007">
    <property type="protein sequence ID" value="KAF3189852.1"/>
    <property type="molecule type" value="Genomic_DNA"/>
</dbReference>
<evidence type="ECO:0000313" key="5">
    <source>
        <dbReference type="EMBL" id="KAF3222033.1"/>
    </source>
</evidence>
<dbReference type="Proteomes" id="UP000479691">
    <property type="component" value="Unassembled WGS sequence"/>
</dbReference>
<dbReference type="Proteomes" id="UP000483672">
    <property type="component" value="Unassembled WGS sequence"/>
</dbReference>
<feature type="region of interest" description="Disordered" evidence="1">
    <location>
        <begin position="1"/>
        <end position="100"/>
    </location>
</feature>
<protein>
    <submittedName>
        <fullName evidence="4">Uncharacterized protein</fullName>
    </submittedName>
</protein>
<evidence type="ECO:0000313" key="8">
    <source>
        <dbReference type="Proteomes" id="UP000483672"/>
    </source>
</evidence>
<organism evidence="4 8">
    <name type="scientific">Orbilia oligospora</name>
    <name type="common">Nematode-trapping fungus</name>
    <name type="synonym">Arthrobotrys oligospora</name>
    <dbReference type="NCBI Taxonomy" id="2813651"/>
    <lineage>
        <taxon>Eukaryota</taxon>
        <taxon>Fungi</taxon>
        <taxon>Dikarya</taxon>
        <taxon>Ascomycota</taxon>
        <taxon>Pezizomycotina</taxon>
        <taxon>Orbiliomycetes</taxon>
        <taxon>Orbiliales</taxon>
        <taxon>Orbiliaceae</taxon>
        <taxon>Orbilia</taxon>
    </lineage>
</organism>
<dbReference type="Proteomes" id="UP000614610">
    <property type="component" value="Unassembled WGS sequence"/>
</dbReference>
<dbReference type="EMBL" id="WIPF01000170">
    <property type="protein sequence ID" value="KAF3202182.1"/>
    <property type="molecule type" value="Genomic_DNA"/>
</dbReference>
<sequence>MTLKYVTCLGSSDEDRTGLEGGRWKSRPRMGPEAIEKEDPRVPGGTGGQPESETYTETDEPNLQQVGDCPEAQDDQHPKNAQRHSEKREQALLCDNIAEI</sequence>
<evidence type="ECO:0000313" key="2">
    <source>
        <dbReference type="EMBL" id="KAF3189852.1"/>
    </source>
</evidence>
<dbReference type="Proteomes" id="UP000472727">
    <property type="component" value="Unassembled WGS sequence"/>
</dbReference>
<name>A0A6G1M5R5_ORBOL</name>
<feature type="compositionally biased region" description="Basic and acidic residues" evidence="1">
    <location>
        <begin position="74"/>
        <end position="90"/>
    </location>
</feature>
<evidence type="ECO:0000313" key="7">
    <source>
        <dbReference type="Proteomes" id="UP000479691"/>
    </source>
</evidence>
<evidence type="ECO:0000313" key="4">
    <source>
        <dbReference type="EMBL" id="KAF3202182.1"/>
    </source>
</evidence>